<name>A0ABN2XQK5_9ACTN</name>
<feature type="chain" id="PRO_5046886995" evidence="2">
    <location>
        <begin position="30"/>
        <end position="397"/>
    </location>
</feature>
<gene>
    <name evidence="4" type="ORF">GCM10009843_04780</name>
</gene>
<dbReference type="InterPro" id="IPR012938">
    <property type="entry name" value="Glc/Sorbosone_DH"/>
</dbReference>
<comment type="caution">
    <text evidence="4">The sequence shown here is derived from an EMBL/GenBank/DDBJ whole genome shotgun (WGS) entry which is preliminary data.</text>
</comment>
<feature type="domain" description="Glucose/Sorbosone dehydrogenase" evidence="3">
    <location>
        <begin position="87"/>
        <end position="379"/>
    </location>
</feature>
<protein>
    <submittedName>
        <fullName evidence="4">PQQ-dependent sugar dehydrogenase</fullName>
    </submittedName>
</protein>
<dbReference type="Pfam" id="PF07995">
    <property type="entry name" value="GSDH"/>
    <property type="match status" value="1"/>
</dbReference>
<evidence type="ECO:0000313" key="4">
    <source>
        <dbReference type="EMBL" id="GAA2115420.1"/>
    </source>
</evidence>
<reference evidence="4 5" key="1">
    <citation type="journal article" date="2019" name="Int. J. Syst. Evol. Microbiol.">
        <title>The Global Catalogue of Microorganisms (GCM) 10K type strain sequencing project: providing services to taxonomists for standard genome sequencing and annotation.</title>
        <authorList>
            <consortium name="The Broad Institute Genomics Platform"/>
            <consortium name="The Broad Institute Genome Sequencing Center for Infectious Disease"/>
            <person name="Wu L."/>
            <person name="Ma J."/>
        </authorList>
    </citation>
    <scope>NUCLEOTIDE SEQUENCE [LARGE SCALE GENOMIC DNA]</scope>
    <source>
        <strain evidence="4 5">JCM 16021</strain>
    </source>
</reference>
<feature type="signal peptide" evidence="2">
    <location>
        <begin position="1"/>
        <end position="29"/>
    </location>
</feature>
<keyword evidence="5" id="KW-1185">Reference proteome</keyword>
<dbReference type="Proteomes" id="UP001500575">
    <property type="component" value="Unassembled WGS sequence"/>
</dbReference>
<proteinExistence type="predicted"/>
<evidence type="ECO:0000313" key="5">
    <source>
        <dbReference type="Proteomes" id="UP001500575"/>
    </source>
</evidence>
<dbReference type="SUPFAM" id="SSF50952">
    <property type="entry name" value="Soluble quinoprotein glucose dehydrogenase"/>
    <property type="match status" value="1"/>
</dbReference>
<dbReference type="PROSITE" id="PS51257">
    <property type="entry name" value="PROKAR_LIPOPROTEIN"/>
    <property type="match status" value="1"/>
</dbReference>
<dbReference type="InterPro" id="IPR011041">
    <property type="entry name" value="Quinoprot_gluc/sorb_DH_b-prop"/>
</dbReference>
<sequence length="397" mass="41851">MLGHNRGMSTTVRAPAAAGLLLVAVTALLVSGCGDGAPEVGGATVTAEPSDDGPSDDGPSDDGPSDDGSEPDPPARPEVVATVADGLSVPWGIDFLPDGSAIVTERDTTRVLRITADGEVDELGRVGAEPEGEGGLLGVAVSPDFVTDSFVYLYLTTAEDNRVVRVPYDGARLGDPEVVLDGIPNGFIHDGGRLAFGPDGMLYVSTGETGEPSLAQDRDSLGGKILRVTPDGEPAPGNPFAGSPVWSWGHRNVQGLAFDDDDRLWASEFGDSTWDELNRIEKGDNYGWPEVEGQGNREELTDPQVVWRTEDASPSGLAYLDGHVWMAALRGARLWRVDVSTGTAKDPQDFFVGDYGRMRAVVVAPDGNLWVTTSNRDGRGEPAAQDDRILVVDVNGG</sequence>
<evidence type="ECO:0000256" key="2">
    <source>
        <dbReference type="SAM" id="SignalP"/>
    </source>
</evidence>
<organism evidence="4 5">
    <name type="scientific">Nocardioides bigeumensis</name>
    <dbReference type="NCBI Taxonomy" id="433657"/>
    <lineage>
        <taxon>Bacteria</taxon>
        <taxon>Bacillati</taxon>
        <taxon>Actinomycetota</taxon>
        <taxon>Actinomycetes</taxon>
        <taxon>Propionibacteriales</taxon>
        <taxon>Nocardioidaceae</taxon>
        <taxon>Nocardioides</taxon>
    </lineage>
</organism>
<dbReference type="SUPFAM" id="SSF63829">
    <property type="entry name" value="Calcium-dependent phosphotriesterase"/>
    <property type="match status" value="1"/>
</dbReference>
<evidence type="ECO:0000259" key="3">
    <source>
        <dbReference type="Pfam" id="PF07995"/>
    </source>
</evidence>
<dbReference type="PANTHER" id="PTHR19328:SF13">
    <property type="entry name" value="HIPL1 PROTEIN"/>
    <property type="match status" value="1"/>
</dbReference>
<dbReference type="PANTHER" id="PTHR19328">
    <property type="entry name" value="HEDGEHOG-INTERACTING PROTEIN"/>
    <property type="match status" value="1"/>
</dbReference>
<feature type="compositionally biased region" description="Acidic residues" evidence="1">
    <location>
        <begin position="49"/>
        <end position="70"/>
    </location>
</feature>
<dbReference type="InterPro" id="IPR011042">
    <property type="entry name" value="6-blade_b-propeller_TolB-like"/>
</dbReference>
<evidence type="ECO:0000256" key="1">
    <source>
        <dbReference type="SAM" id="MobiDB-lite"/>
    </source>
</evidence>
<accession>A0ABN2XQK5</accession>
<feature type="region of interest" description="Disordered" evidence="1">
    <location>
        <begin position="40"/>
        <end position="77"/>
    </location>
</feature>
<keyword evidence="2" id="KW-0732">Signal</keyword>
<dbReference type="Gene3D" id="2.120.10.30">
    <property type="entry name" value="TolB, C-terminal domain"/>
    <property type="match status" value="1"/>
</dbReference>
<dbReference type="EMBL" id="BAAAQQ010000002">
    <property type="protein sequence ID" value="GAA2115420.1"/>
    <property type="molecule type" value="Genomic_DNA"/>
</dbReference>